<dbReference type="Pfam" id="PF00359">
    <property type="entry name" value="PTS_EIIA_2"/>
    <property type="match status" value="1"/>
</dbReference>
<reference evidence="1 2" key="1">
    <citation type="submission" date="2019-01" db="EMBL/GenBank/DDBJ databases">
        <title>Draft Genome Sequences of Helcococcus ovis Strains Isolated from the Uterus and Vagina of Dairy Cows with Metritis.</title>
        <authorList>
            <person name="Cunha F."/>
            <person name="Jeon S.J."/>
            <person name="Kutzer P."/>
            <person name="Galvao K.N."/>
        </authorList>
    </citation>
    <scope>NUCLEOTIDE SEQUENCE [LARGE SCALE GENOMIC DNA]</scope>
    <source>
        <strain evidence="1 2">KG-37</strain>
    </source>
</reference>
<dbReference type="InterPro" id="IPR011608">
    <property type="entry name" value="PRD"/>
</dbReference>
<dbReference type="RefSeq" id="WP_134710344.1">
    <property type="nucleotide sequence ID" value="NZ_CP119081.1"/>
</dbReference>
<dbReference type="InterPro" id="IPR036388">
    <property type="entry name" value="WH-like_DNA-bd_sf"/>
</dbReference>
<dbReference type="SUPFAM" id="SSF55804">
    <property type="entry name" value="Phoshotransferase/anion transport protein"/>
    <property type="match status" value="1"/>
</dbReference>
<proteinExistence type="predicted"/>
<dbReference type="InterPro" id="IPR036095">
    <property type="entry name" value="PTS_EIIB-like_sf"/>
</dbReference>
<keyword evidence="2" id="KW-1185">Reference proteome</keyword>
<dbReference type="PROSITE" id="PS00372">
    <property type="entry name" value="PTS_EIIA_TYPE_2_HIS"/>
    <property type="match status" value="1"/>
</dbReference>
<dbReference type="GO" id="GO:0006355">
    <property type="term" value="P:regulation of DNA-templated transcription"/>
    <property type="evidence" value="ECO:0007669"/>
    <property type="project" value="InterPro"/>
</dbReference>
<dbReference type="Pfam" id="PF00874">
    <property type="entry name" value="PRD"/>
    <property type="match status" value="1"/>
</dbReference>
<dbReference type="EMBL" id="SCFR01000026">
    <property type="protein sequence ID" value="TFF64994.1"/>
    <property type="molecule type" value="Genomic_DNA"/>
</dbReference>
<evidence type="ECO:0000313" key="2">
    <source>
        <dbReference type="Proteomes" id="UP000297454"/>
    </source>
</evidence>
<comment type="caution">
    <text evidence="1">The sequence shown here is derived from an EMBL/GenBank/DDBJ whole genome shotgun (WGS) entry which is preliminary data.</text>
</comment>
<dbReference type="SUPFAM" id="SSF63520">
    <property type="entry name" value="PTS-regulatory domain, PRD"/>
    <property type="match status" value="1"/>
</dbReference>
<dbReference type="Gene3D" id="3.40.50.2300">
    <property type="match status" value="1"/>
</dbReference>
<dbReference type="Gene3D" id="3.40.930.10">
    <property type="entry name" value="Mannitol-specific EII, Chain A"/>
    <property type="match status" value="1"/>
</dbReference>
<dbReference type="Gene3D" id="1.10.1790.10">
    <property type="entry name" value="PRD domain"/>
    <property type="match status" value="1"/>
</dbReference>
<dbReference type="InterPro" id="IPR036634">
    <property type="entry name" value="PRD_sf"/>
</dbReference>
<dbReference type="PROSITE" id="PS51372">
    <property type="entry name" value="PRD_2"/>
    <property type="match status" value="1"/>
</dbReference>
<accession>A0A4R9C055</accession>
<dbReference type="GO" id="GO:0009401">
    <property type="term" value="P:phosphoenolpyruvate-dependent sugar phosphotransferase system"/>
    <property type="evidence" value="ECO:0007669"/>
    <property type="project" value="InterPro"/>
</dbReference>
<dbReference type="GO" id="GO:0008982">
    <property type="term" value="F:protein-N(PI)-phosphohistidine-sugar phosphotransferase activity"/>
    <property type="evidence" value="ECO:0007669"/>
    <property type="project" value="InterPro"/>
</dbReference>
<gene>
    <name evidence="1" type="ORF">EQF91_06825</name>
</gene>
<dbReference type="AlphaFoldDB" id="A0A4R9C055"/>
<evidence type="ECO:0000313" key="1">
    <source>
        <dbReference type="EMBL" id="TFF64994.1"/>
    </source>
</evidence>
<name>A0A4R9C055_9FIRM</name>
<dbReference type="InterPro" id="IPR002178">
    <property type="entry name" value="PTS_EIIA_type-2_dom"/>
</dbReference>
<dbReference type="PROSITE" id="PS51094">
    <property type="entry name" value="PTS_EIIA_TYPE_2"/>
    <property type="match status" value="1"/>
</dbReference>
<dbReference type="GeneID" id="97030465"/>
<dbReference type="InterPro" id="IPR016152">
    <property type="entry name" value="PTrfase/Anion_transptr"/>
</dbReference>
<dbReference type="SUPFAM" id="SSF52794">
    <property type="entry name" value="PTS system IIB component-like"/>
    <property type="match status" value="1"/>
</dbReference>
<dbReference type="InterPro" id="IPR050661">
    <property type="entry name" value="BglG_antiterminators"/>
</dbReference>
<sequence>MFTYREIDILLLLMKNKYIKLEDLSIRLDVSTRTIIRDIYNINLLGKKFDYNLESTDKGYTLNFNIEDSEKKLRTHLVSSKLKNINKKIFLLILSNSNMKIYDLAEILFESESGINNKLSILKKAVLKYDIELKYTSTNGFKIVAEEIDLRRYLLENYMIIKDNIFYGTLFNLIDESVIEKLKNIVKQELINSNLIITDGDFSNLISLIVVSIFRNGKINKFEYIKDKEVFINIFNSIEKKLNIKLGQNEIRYIIKNSIFSNVINQDDLNNGIKKIIENSLKRLKETSLNEYVFDTKFYDSIFSHLRLLIKRNLDKKNNIINPLLTELKKKYIIEISDAYIIKEEIYKEFHINISEDEIGYLAIYLGATKKNSERKNSAIIICNYGIGTSKVVEMKIKEKYKSINVIGNYPLSYLDLAIAQKPDFIISTVEILQNTKGIPIVDASKILYDEEVLNFNIIEDNTLENILYENLFFEINVNTKEEFFNVSRNLILKNFDVNEKVLDIVYEHESIVSTEIGNLVAIPHAIAKGDFKSFIGIFKLNKQILWNTEKVQFVFYILLNEKEKKYIKSLGNLYEYILQPNNISKMKNLYNLKDFIKEIRK</sequence>
<organism evidence="1 2">
    <name type="scientific">Helcococcus ovis</name>
    <dbReference type="NCBI Taxonomy" id="72026"/>
    <lineage>
        <taxon>Bacteria</taxon>
        <taxon>Bacillati</taxon>
        <taxon>Bacillota</taxon>
        <taxon>Tissierellia</taxon>
        <taxon>Tissierellales</taxon>
        <taxon>Peptoniphilaceae</taxon>
        <taxon>Helcococcus</taxon>
    </lineage>
</organism>
<dbReference type="PANTHER" id="PTHR30185">
    <property type="entry name" value="CRYPTIC BETA-GLUCOSIDE BGL OPERON ANTITERMINATOR"/>
    <property type="match status" value="1"/>
</dbReference>
<dbReference type="PANTHER" id="PTHR30185:SF12">
    <property type="entry name" value="TRANSCRIPTIONAL REGULATOR MANR"/>
    <property type="match status" value="1"/>
</dbReference>
<dbReference type="Gene3D" id="1.10.10.10">
    <property type="entry name" value="Winged helix-like DNA-binding domain superfamily/Winged helix DNA-binding domain"/>
    <property type="match status" value="1"/>
</dbReference>
<protein>
    <submittedName>
        <fullName evidence="1">PRD domain-containing protein</fullName>
    </submittedName>
</protein>
<dbReference type="Proteomes" id="UP000297454">
    <property type="component" value="Unassembled WGS sequence"/>
</dbReference>
<dbReference type="Pfam" id="PF08279">
    <property type="entry name" value="HTH_11"/>
    <property type="match status" value="1"/>
</dbReference>
<dbReference type="InterPro" id="IPR013196">
    <property type="entry name" value="HTH_11"/>
</dbReference>